<evidence type="ECO:0000313" key="4">
    <source>
        <dbReference type="EMBL" id="KAF5104619.1"/>
    </source>
</evidence>
<evidence type="ECO:0000259" key="2">
    <source>
        <dbReference type="SMART" id="SM00721"/>
    </source>
</evidence>
<sequence>MSGFDFNKSLQSIQGSVSGLGAQFSPFAKRTQQLFQEAIGNADEKTQLPEEYLELERRVDALKTVHQKLLSVTSQYENESYDYPPNLRESFVDLSKTIQEKVTTLSHAQSASEAQAILTQSTPSKEHKTLNHALSRACSSGAEALGDSSEPLAVGLQKVAVAEAKVGDARLSQDALISSKFNSAFSATLNTSLKIASKARKNVHNARLSLDAAKSAARSAKPERQVAARVEVEQAEDEFVAATEEAVSVMKNILDTPEPLRNLSDLVAAQLAFHKASVEVLNQLLPEIDELQSEQESKYREGREASS</sequence>
<reference evidence="4" key="2">
    <citation type="journal article" date="2020" name="Front. Microbiol.">
        <title>Phenotypic and Genetic Characterization of the Cheese Ripening Yeast Geotrichum candidum.</title>
        <authorList>
            <person name="Perkins V."/>
            <person name="Vignola S."/>
            <person name="Lessard M.H."/>
            <person name="Plante P.L."/>
            <person name="Corbeil J."/>
            <person name="Dugat-Bony E."/>
            <person name="Frenette M."/>
            <person name="Labrie S."/>
        </authorList>
    </citation>
    <scope>NUCLEOTIDE SEQUENCE</scope>
    <source>
        <strain evidence="4">LMA-70</strain>
    </source>
</reference>
<dbReference type="EMBL" id="QQZK01000006">
    <property type="protein sequence ID" value="KAF5104619.1"/>
    <property type="molecule type" value="Genomic_DNA"/>
</dbReference>
<feature type="domain" description="BAR" evidence="2">
    <location>
        <begin position="19"/>
        <end position="290"/>
    </location>
</feature>
<dbReference type="Gene3D" id="1.20.1270.60">
    <property type="entry name" value="Arfaptin homology (AH) domain/BAR domain"/>
    <property type="match status" value="1"/>
</dbReference>
<organism evidence="3 5">
    <name type="scientific">Geotrichum candidum</name>
    <name type="common">Oospora lactis</name>
    <name type="synonym">Dipodascus geotrichum</name>
    <dbReference type="NCBI Taxonomy" id="1173061"/>
    <lineage>
        <taxon>Eukaryota</taxon>
        <taxon>Fungi</taxon>
        <taxon>Dikarya</taxon>
        <taxon>Ascomycota</taxon>
        <taxon>Saccharomycotina</taxon>
        <taxon>Dipodascomycetes</taxon>
        <taxon>Dipodascales</taxon>
        <taxon>Dipodascaceae</taxon>
        <taxon>Geotrichum</taxon>
    </lineage>
</organism>
<dbReference type="Proteomes" id="UP000242525">
    <property type="component" value="Unassembled WGS sequence"/>
</dbReference>
<evidence type="ECO:0000256" key="1">
    <source>
        <dbReference type="SAM" id="Coils"/>
    </source>
</evidence>
<feature type="coiled-coil region" evidence="1">
    <location>
        <begin position="225"/>
        <end position="252"/>
    </location>
</feature>
<accession>A0A0J9X790</accession>
<evidence type="ECO:0000313" key="3">
    <source>
        <dbReference type="EMBL" id="CDO53024.1"/>
    </source>
</evidence>
<dbReference type="SMART" id="SM00721">
    <property type="entry name" value="BAR"/>
    <property type="match status" value="1"/>
</dbReference>
<reference evidence="4" key="3">
    <citation type="submission" date="2020-01" db="EMBL/GenBank/DDBJ databases">
        <authorList>
            <person name="Perkins V."/>
            <person name="Lessard M.-H."/>
            <person name="Dugat-Bony E."/>
            <person name="Frenette M."/>
            <person name="Labrie S."/>
        </authorList>
    </citation>
    <scope>NUCLEOTIDE SEQUENCE</scope>
    <source>
        <strain evidence="4">LMA-70</strain>
    </source>
</reference>
<dbReference type="InterPro" id="IPR018859">
    <property type="entry name" value="BAR_dom-cont"/>
</dbReference>
<evidence type="ECO:0000313" key="5">
    <source>
        <dbReference type="Proteomes" id="UP000242525"/>
    </source>
</evidence>
<comment type="caution">
    <text evidence="3">The sequence shown here is derived from an EMBL/GenBank/DDBJ whole genome shotgun (WGS) entry which is preliminary data.</text>
</comment>
<keyword evidence="1" id="KW-0175">Coiled coil</keyword>
<keyword evidence="5" id="KW-1185">Reference proteome</keyword>
<name>A0A0J9X790_GEOCN</name>
<dbReference type="Proteomes" id="UP000750522">
    <property type="component" value="Unassembled WGS sequence"/>
</dbReference>
<dbReference type="GO" id="GO:0005737">
    <property type="term" value="C:cytoplasm"/>
    <property type="evidence" value="ECO:0007669"/>
    <property type="project" value="InterPro"/>
</dbReference>
<protein>
    <submittedName>
        <fullName evidence="3">Similar to Saccharomyces cerevisiae YIL041W GVP36 BAR domain-containing protein that localizes to both early and late Golgi vesicles</fullName>
    </submittedName>
</protein>
<dbReference type="Pfam" id="PF10455">
    <property type="entry name" value="BAR_2"/>
    <property type="match status" value="1"/>
</dbReference>
<dbReference type="AlphaFoldDB" id="A0A0J9X790"/>
<dbReference type="InterPro" id="IPR027267">
    <property type="entry name" value="AH/BAR_dom_sf"/>
</dbReference>
<reference evidence="3 5" key="1">
    <citation type="submission" date="2014-03" db="EMBL/GenBank/DDBJ databases">
        <authorList>
            <person name="Casaregola S."/>
        </authorList>
    </citation>
    <scope>NUCLEOTIDE SEQUENCE [LARGE SCALE GENOMIC DNA]</scope>
    <source>
        <strain evidence="3 5">CLIB 918</strain>
    </source>
</reference>
<dbReference type="CDD" id="cd07600">
    <property type="entry name" value="BAR_Gvp36"/>
    <property type="match status" value="1"/>
</dbReference>
<proteinExistence type="predicted"/>
<dbReference type="InterPro" id="IPR004148">
    <property type="entry name" value="BAR_dom"/>
</dbReference>
<dbReference type="EMBL" id="CCBN010000004">
    <property type="protein sequence ID" value="CDO53024.1"/>
    <property type="molecule type" value="Genomic_DNA"/>
</dbReference>
<dbReference type="OrthoDB" id="5549748at2759"/>
<dbReference type="SUPFAM" id="SSF103657">
    <property type="entry name" value="BAR/IMD domain-like"/>
    <property type="match status" value="1"/>
</dbReference>
<dbReference type="STRING" id="1173061.A0A0J9X790"/>
<gene>
    <name evidence="3" type="ORF">BN980_GECA04s03013g</name>
    <name evidence="4" type="ORF">DV451_000532</name>
</gene>